<organism evidence="3">
    <name type="scientific">Megalophaedusa hakonensis</name>
    <dbReference type="NCBI Taxonomy" id="1885699"/>
    <lineage>
        <taxon>Eukaryota</taxon>
        <taxon>Metazoa</taxon>
        <taxon>Spiralia</taxon>
        <taxon>Lophotrochozoa</taxon>
        <taxon>Mollusca</taxon>
        <taxon>Gastropoda</taxon>
        <taxon>Heterobranchia</taxon>
        <taxon>Euthyneura</taxon>
        <taxon>Panpulmonata</taxon>
        <taxon>Eupulmonata</taxon>
        <taxon>Stylommatophora</taxon>
        <taxon>Helicina</taxon>
        <taxon>Clausilioidea</taxon>
        <taxon>Clausiliidae</taxon>
        <taxon>Phaedusinae</taxon>
        <taxon>Megalophaedusa</taxon>
    </lineage>
</organism>
<evidence type="ECO:0000313" key="3">
    <source>
        <dbReference type="EMBL" id="BBA10388.1"/>
    </source>
</evidence>
<keyword evidence="3" id="KW-0496">Mitochondrion</keyword>
<evidence type="ECO:0000256" key="2">
    <source>
        <dbReference type="SAM" id="SignalP"/>
    </source>
</evidence>
<feature type="chain" id="PRO_5013393340" evidence="2">
    <location>
        <begin position="22"/>
        <end position="91"/>
    </location>
</feature>
<protein>
    <submittedName>
        <fullName evidence="3">NADH dehydrogenase subunit 4L</fullName>
    </submittedName>
</protein>
<keyword evidence="2" id="KW-0732">Signal</keyword>
<dbReference type="AlphaFoldDB" id="A0A224AB86"/>
<dbReference type="EMBL" id="LC172004">
    <property type="protein sequence ID" value="BBA10388.1"/>
    <property type="molecule type" value="Genomic_DNA"/>
</dbReference>
<proteinExistence type="predicted"/>
<feature type="transmembrane region" description="Helical" evidence="1">
    <location>
        <begin position="31"/>
        <end position="47"/>
    </location>
</feature>
<keyword evidence="1" id="KW-1133">Transmembrane helix</keyword>
<feature type="signal peptide" evidence="2">
    <location>
        <begin position="1"/>
        <end position="21"/>
    </location>
</feature>
<keyword evidence="1" id="KW-0472">Membrane</keyword>
<dbReference type="Gene3D" id="1.10.287.3510">
    <property type="match status" value="1"/>
</dbReference>
<geneLocation type="mitochondrion" evidence="3"/>
<reference evidence="3" key="1">
    <citation type="journal article" date="2017" name="Zool. J. Linn. Soc.">
        <title>Molecular phylogeny, frequent parallel evolution and new system of Japanese clausiliid land snails (Gastropoda: Stylommatophora).</title>
        <authorList>
            <person name="Motochin R."/>
            <person name="Wang M."/>
            <person name="Ueshima R."/>
        </authorList>
    </citation>
    <scope>NUCLEOTIDE SEQUENCE</scope>
    <source>
        <strain evidence="3">AG84</strain>
        <tissue evidence="3">Muscle</tissue>
    </source>
</reference>
<evidence type="ECO:0000256" key="1">
    <source>
        <dbReference type="SAM" id="Phobius"/>
    </source>
</evidence>
<gene>
    <name evidence="3" type="primary">ND4L</name>
</gene>
<accession>A0A224AB86</accession>
<name>A0A224AB86_9EUPU</name>
<keyword evidence="1" id="KW-0812">Transmembrane</keyword>
<feature type="transmembrane region" description="Helical" evidence="1">
    <location>
        <begin position="54"/>
        <end position="79"/>
    </location>
</feature>
<sequence length="91" mass="9876">MVIPIFLLSLLLLLFVSFISAKKQLLPALLLLEGLVLIALVLTLFFLTKTESSLFSFILLLTLGVCEAGLALSLLLSYIKVSGSDYINSNS</sequence>